<dbReference type="Proteomes" id="UP000886885">
    <property type="component" value="Chromosome 19A"/>
</dbReference>
<evidence type="ECO:0000313" key="6">
    <source>
        <dbReference type="EMBL" id="KAG6738776.1"/>
    </source>
</evidence>
<name>A0A8X7XUG0_POPTO</name>
<organism evidence="6 7">
    <name type="scientific">Populus tomentosa</name>
    <name type="common">Chinese white poplar</name>
    <dbReference type="NCBI Taxonomy" id="118781"/>
    <lineage>
        <taxon>Eukaryota</taxon>
        <taxon>Viridiplantae</taxon>
        <taxon>Streptophyta</taxon>
        <taxon>Embryophyta</taxon>
        <taxon>Tracheophyta</taxon>
        <taxon>Spermatophyta</taxon>
        <taxon>Magnoliopsida</taxon>
        <taxon>eudicotyledons</taxon>
        <taxon>Gunneridae</taxon>
        <taxon>Pentapetalae</taxon>
        <taxon>rosids</taxon>
        <taxon>fabids</taxon>
        <taxon>Malpighiales</taxon>
        <taxon>Salicaceae</taxon>
        <taxon>Saliceae</taxon>
        <taxon>Populus</taxon>
    </lineage>
</organism>
<dbReference type="GO" id="GO:0022857">
    <property type="term" value="F:transmembrane transporter activity"/>
    <property type="evidence" value="ECO:0007669"/>
    <property type="project" value="InterPro"/>
</dbReference>
<keyword evidence="2 5" id="KW-0812">Transmembrane</keyword>
<dbReference type="Pfam" id="PF00854">
    <property type="entry name" value="PTR2"/>
    <property type="match status" value="1"/>
</dbReference>
<reference evidence="6" key="1">
    <citation type="journal article" date="2020" name="bioRxiv">
        <title>Hybrid origin of Populus tomentosa Carr. identified through genome sequencing and phylogenomic analysis.</title>
        <authorList>
            <person name="An X."/>
            <person name="Gao K."/>
            <person name="Chen Z."/>
            <person name="Li J."/>
            <person name="Yang X."/>
            <person name="Yang X."/>
            <person name="Zhou J."/>
            <person name="Guo T."/>
            <person name="Zhao T."/>
            <person name="Huang S."/>
            <person name="Miao D."/>
            <person name="Khan W.U."/>
            <person name="Rao P."/>
            <person name="Ye M."/>
            <person name="Lei B."/>
            <person name="Liao W."/>
            <person name="Wang J."/>
            <person name="Ji L."/>
            <person name="Li Y."/>
            <person name="Guo B."/>
            <person name="Mustafa N.S."/>
            <person name="Li S."/>
            <person name="Yun Q."/>
            <person name="Keller S.R."/>
            <person name="Mao J."/>
            <person name="Zhang R."/>
            <person name="Strauss S.H."/>
        </authorList>
    </citation>
    <scope>NUCLEOTIDE SEQUENCE</scope>
    <source>
        <strain evidence="6">GM15</strain>
        <tissue evidence="6">Leaf</tissue>
    </source>
</reference>
<feature type="transmembrane region" description="Helical" evidence="5">
    <location>
        <begin position="158"/>
        <end position="177"/>
    </location>
</feature>
<comment type="caution">
    <text evidence="6">The sequence shown here is derived from an EMBL/GenBank/DDBJ whole genome shotgun (WGS) entry which is preliminary data.</text>
</comment>
<evidence type="ECO:0000256" key="3">
    <source>
        <dbReference type="ARBA" id="ARBA00022989"/>
    </source>
</evidence>
<dbReference type="InterPro" id="IPR000109">
    <property type="entry name" value="POT_fam"/>
</dbReference>
<sequence>MSTSNHAPELQTPLLYDIVDGSGDHKGRPVYRSNSGGWRSAGFIIVFVSSIRNWRATPSAIALEEEARGTLPHPSSEQYIAPLRYQFESCNVTGSSTKPCFGHCFGQRIGTGIFLSVATMVIAALVEMKRLKTAQEHGLVDLPDVTIPMSFWWLIPQYVLFGIAQSFTMVALQEFFYDQVPSDLRSVGISLKLSIFGAGNFLSSFLISVIEKATDSCLEELHQSLDAKGYRIRPSQTSANSGEVFASSVRLLNCLRAKLWSGLFIINGVLTEGFS</sequence>
<accession>A0A8X7XUG0</accession>
<evidence type="ECO:0000256" key="5">
    <source>
        <dbReference type="SAM" id="Phobius"/>
    </source>
</evidence>
<evidence type="ECO:0000256" key="4">
    <source>
        <dbReference type="ARBA" id="ARBA00023136"/>
    </source>
</evidence>
<dbReference type="AlphaFoldDB" id="A0A8X7XUG0"/>
<keyword evidence="4 5" id="KW-0472">Membrane</keyword>
<proteinExistence type="predicted"/>
<protein>
    <submittedName>
        <fullName evidence="6">Uncharacterized protein</fullName>
    </submittedName>
</protein>
<evidence type="ECO:0000313" key="7">
    <source>
        <dbReference type="Proteomes" id="UP000886885"/>
    </source>
</evidence>
<feature type="transmembrane region" description="Helical" evidence="5">
    <location>
        <begin position="105"/>
        <end position="126"/>
    </location>
</feature>
<comment type="subcellular location">
    <subcellularLocation>
        <location evidence="1">Membrane</location>
        <topology evidence="1">Multi-pass membrane protein</topology>
    </subcellularLocation>
</comment>
<keyword evidence="7" id="KW-1185">Reference proteome</keyword>
<gene>
    <name evidence="6" type="ORF">POTOM_058398</name>
</gene>
<dbReference type="GO" id="GO:0016020">
    <property type="term" value="C:membrane"/>
    <property type="evidence" value="ECO:0007669"/>
    <property type="project" value="UniProtKB-SubCell"/>
</dbReference>
<evidence type="ECO:0000256" key="1">
    <source>
        <dbReference type="ARBA" id="ARBA00004141"/>
    </source>
</evidence>
<dbReference type="OrthoDB" id="8904098at2759"/>
<keyword evidence="3 5" id="KW-1133">Transmembrane helix</keyword>
<feature type="transmembrane region" description="Helical" evidence="5">
    <location>
        <begin position="189"/>
        <end position="210"/>
    </location>
</feature>
<dbReference type="PANTHER" id="PTHR11654">
    <property type="entry name" value="OLIGOPEPTIDE TRANSPORTER-RELATED"/>
    <property type="match status" value="1"/>
</dbReference>
<evidence type="ECO:0000256" key="2">
    <source>
        <dbReference type="ARBA" id="ARBA00022692"/>
    </source>
</evidence>
<dbReference type="EMBL" id="JAAWWB010000037">
    <property type="protein sequence ID" value="KAG6738776.1"/>
    <property type="molecule type" value="Genomic_DNA"/>
</dbReference>